<dbReference type="NCBIfam" id="TIGR00369">
    <property type="entry name" value="unchar_dom_1"/>
    <property type="match status" value="1"/>
</dbReference>
<keyword evidence="5" id="KW-1185">Reference proteome</keyword>
<accession>A0ABU1CIS2</accession>
<evidence type="ECO:0000256" key="1">
    <source>
        <dbReference type="ARBA" id="ARBA00008324"/>
    </source>
</evidence>
<organism evidence="4 5">
    <name type="scientific">Lysobacter arvi</name>
    <dbReference type="NCBI Taxonomy" id="3038776"/>
    <lineage>
        <taxon>Bacteria</taxon>
        <taxon>Pseudomonadati</taxon>
        <taxon>Pseudomonadota</taxon>
        <taxon>Gammaproteobacteria</taxon>
        <taxon>Lysobacterales</taxon>
        <taxon>Lysobacteraceae</taxon>
        <taxon>Lysobacter</taxon>
    </lineage>
</organism>
<reference evidence="4 5" key="1">
    <citation type="submission" date="2023-04" db="EMBL/GenBank/DDBJ databases">
        <title>Lysobacter sp. strain UC isolated from soil sample.</title>
        <authorList>
            <person name="Choksket S."/>
            <person name="Harshvardhan F."/>
            <person name="Rana R."/>
            <person name="Patil P.B."/>
            <person name="Korpole S."/>
        </authorList>
    </citation>
    <scope>NUCLEOTIDE SEQUENCE [LARGE SCALE GENOMIC DNA]</scope>
    <source>
        <strain evidence="4 5">UC</strain>
    </source>
</reference>
<dbReference type="PANTHER" id="PTHR43240:SF5">
    <property type="entry name" value="1,4-DIHYDROXY-2-NAPHTHOYL-COA THIOESTERASE 1"/>
    <property type="match status" value="1"/>
</dbReference>
<dbReference type="Pfam" id="PF03061">
    <property type="entry name" value="4HBT"/>
    <property type="match status" value="1"/>
</dbReference>
<evidence type="ECO:0000313" key="4">
    <source>
        <dbReference type="EMBL" id="MDR0184844.1"/>
    </source>
</evidence>
<comment type="caution">
    <text evidence="4">The sequence shown here is derived from an EMBL/GenBank/DDBJ whole genome shotgun (WGS) entry which is preliminary data.</text>
</comment>
<dbReference type="InterPro" id="IPR006683">
    <property type="entry name" value="Thioestr_dom"/>
</dbReference>
<feature type="domain" description="Thioesterase" evidence="3">
    <location>
        <begin position="55"/>
        <end position="132"/>
    </location>
</feature>
<keyword evidence="2" id="KW-0378">Hydrolase</keyword>
<dbReference type="EMBL" id="JARUHG010000008">
    <property type="protein sequence ID" value="MDR0184844.1"/>
    <property type="molecule type" value="Genomic_DNA"/>
</dbReference>
<dbReference type="CDD" id="cd03443">
    <property type="entry name" value="PaaI_thioesterase"/>
    <property type="match status" value="1"/>
</dbReference>
<proteinExistence type="inferred from homology"/>
<dbReference type="PANTHER" id="PTHR43240">
    <property type="entry name" value="1,4-DIHYDROXY-2-NAPHTHOYL-COA THIOESTERASE 1"/>
    <property type="match status" value="1"/>
</dbReference>
<comment type="similarity">
    <text evidence="1">Belongs to the thioesterase PaaI family.</text>
</comment>
<sequence length="144" mass="15641">MDTPRSPFRTPPDLDALNALSRNTAMEPLGIVFTEVGHDFIRATMPVDERTRQPYGLLHGGASVLLAETLGSSAGMLCVGEDEACVGIEINANHLRGVREGTVTGTARPLHVGGRTQVWEIRIEDERQRLVCVSRITLAVIARP</sequence>
<name>A0ABU1CIS2_9GAMM</name>
<dbReference type="Proteomes" id="UP001233535">
    <property type="component" value="Unassembled WGS sequence"/>
</dbReference>
<evidence type="ECO:0000259" key="3">
    <source>
        <dbReference type="Pfam" id="PF03061"/>
    </source>
</evidence>
<evidence type="ECO:0000313" key="5">
    <source>
        <dbReference type="Proteomes" id="UP001233535"/>
    </source>
</evidence>
<dbReference type="InterPro" id="IPR003736">
    <property type="entry name" value="PAAI_dom"/>
</dbReference>
<dbReference type="RefSeq" id="WP_309263959.1">
    <property type="nucleotide sequence ID" value="NZ_JARUHG010000008.1"/>
</dbReference>
<dbReference type="Gene3D" id="3.10.129.10">
    <property type="entry name" value="Hotdog Thioesterase"/>
    <property type="match status" value="1"/>
</dbReference>
<dbReference type="SUPFAM" id="SSF54637">
    <property type="entry name" value="Thioesterase/thiol ester dehydrase-isomerase"/>
    <property type="match status" value="1"/>
</dbReference>
<dbReference type="InterPro" id="IPR029069">
    <property type="entry name" value="HotDog_dom_sf"/>
</dbReference>
<protein>
    <submittedName>
        <fullName evidence="4">Hotdog fold thioesterase</fullName>
    </submittedName>
</protein>
<evidence type="ECO:0000256" key="2">
    <source>
        <dbReference type="ARBA" id="ARBA00022801"/>
    </source>
</evidence>
<gene>
    <name evidence="4" type="ORF">P8609_17955</name>
</gene>